<keyword evidence="2" id="KW-0812">Transmembrane</keyword>
<proteinExistence type="predicted"/>
<keyword evidence="2" id="KW-1133">Transmembrane helix</keyword>
<keyword evidence="4" id="KW-1185">Reference proteome</keyword>
<reference evidence="3" key="1">
    <citation type="submission" date="2023-10" db="EMBL/GenBank/DDBJ databases">
        <authorList>
            <person name="Chen Y."/>
            <person name="Shah S."/>
            <person name="Dougan E. K."/>
            <person name="Thang M."/>
            <person name="Chan C."/>
        </authorList>
    </citation>
    <scope>NUCLEOTIDE SEQUENCE [LARGE SCALE GENOMIC DNA]</scope>
</reference>
<protein>
    <submittedName>
        <fullName evidence="3">Uncharacterized protein</fullName>
    </submittedName>
</protein>
<evidence type="ECO:0000256" key="1">
    <source>
        <dbReference type="SAM" id="MobiDB-lite"/>
    </source>
</evidence>
<sequence length="120" mass="13036">MCCRRHSFASSSFLDEQGSPSPPPSPPPGEDARSAARQMSPPARRIPREGCASRAAKPRPSRARPKLAAWAVSRRGSRGGSIVDVVVVVLLLLLLIETSLAGWVRFWLTRAALRLAPPRM</sequence>
<keyword evidence="2" id="KW-0472">Membrane</keyword>
<dbReference type="Proteomes" id="UP001189429">
    <property type="component" value="Unassembled WGS sequence"/>
</dbReference>
<name>A0ABN9V326_9DINO</name>
<feature type="compositionally biased region" description="Pro residues" evidence="1">
    <location>
        <begin position="20"/>
        <end position="29"/>
    </location>
</feature>
<evidence type="ECO:0000313" key="4">
    <source>
        <dbReference type="Proteomes" id="UP001189429"/>
    </source>
</evidence>
<feature type="region of interest" description="Disordered" evidence="1">
    <location>
        <begin position="1"/>
        <end position="66"/>
    </location>
</feature>
<accession>A0ABN9V326</accession>
<feature type="compositionally biased region" description="Basic residues" evidence="1">
    <location>
        <begin position="56"/>
        <end position="65"/>
    </location>
</feature>
<evidence type="ECO:0000256" key="2">
    <source>
        <dbReference type="SAM" id="Phobius"/>
    </source>
</evidence>
<gene>
    <name evidence="3" type="ORF">PCOR1329_LOCUS53036</name>
</gene>
<comment type="caution">
    <text evidence="3">The sequence shown here is derived from an EMBL/GenBank/DDBJ whole genome shotgun (WGS) entry which is preliminary data.</text>
</comment>
<dbReference type="EMBL" id="CAUYUJ010016460">
    <property type="protein sequence ID" value="CAK0865554.1"/>
    <property type="molecule type" value="Genomic_DNA"/>
</dbReference>
<evidence type="ECO:0000313" key="3">
    <source>
        <dbReference type="EMBL" id="CAK0865554.1"/>
    </source>
</evidence>
<feature type="transmembrane region" description="Helical" evidence="2">
    <location>
        <begin position="82"/>
        <end position="108"/>
    </location>
</feature>
<organism evidence="3 4">
    <name type="scientific">Prorocentrum cordatum</name>
    <dbReference type="NCBI Taxonomy" id="2364126"/>
    <lineage>
        <taxon>Eukaryota</taxon>
        <taxon>Sar</taxon>
        <taxon>Alveolata</taxon>
        <taxon>Dinophyceae</taxon>
        <taxon>Prorocentrales</taxon>
        <taxon>Prorocentraceae</taxon>
        <taxon>Prorocentrum</taxon>
    </lineage>
</organism>